<protein>
    <submittedName>
        <fullName evidence="1">Uncharacterized protein</fullName>
    </submittedName>
</protein>
<dbReference type="Proteomes" id="UP000192439">
    <property type="component" value="Chromosome"/>
</dbReference>
<gene>
    <name evidence="1" type="ORF">BH695_2064</name>
</gene>
<dbReference type="EMBL" id="CP020771">
    <property type="protein sequence ID" value="ARI81345.1"/>
    <property type="molecule type" value="Genomic_DNA"/>
</dbReference>
<name>A0AB33BKG0_MICA7</name>
<sequence length="47" mass="5909">MGLFCQINYQYRTRFHRGTRRAYFLPNLDFYDIIVEKITEKIMDQFR</sequence>
<accession>A0AB33BKG0</accession>
<keyword evidence="2" id="KW-1185">Reference proteome</keyword>
<dbReference type="AlphaFoldDB" id="A0AB33BKG0"/>
<organism evidence="1 2">
    <name type="scientific">Microcystis aeruginosa PCC 7806SL</name>
    <dbReference type="NCBI Taxonomy" id="1903187"/>
    <lineage>
        <taxon>Bacteria</taxon>
        <taxon>Bacillati</taxon>
        <taxon>Cyanobacteriota</taxon>
        <taxon>Cyanophyceae</taxon>
        <taxon>Oscillatoriophycideae</taxon>
        <taxon>Chroococcales</taxon>
        <taxon>Microcystaceae</taxon>
        <taxon>Microcystis</taxon>
    </lineage>
</organism>
<reference evidence="1 2" key="1">
    <citation type="journal article" date="2018" name="Harmful Algae">
        <title>The highly heterogeneous methylated genomes and diverse restriction-modification systems of bloom-forming Microcystis.</title>
        <authorList>
            <person name="Zhao L."/>
            <person name="Song Y."/>
            <person name="Li L."/>
            <person name="Gan N."/>
            <person name="Brand J.J."/>
            <person name="Song L."/>
        </authorList>
    </citation>
    <scope>NUCLEOTIDE SEQUENCE [LARGE SCALE GENOMIC DNA]</scope>
    <source>
        <strain evidence="1 2">PCC 7806SL</strain>
    </source>
</reference>
<evidence type="ECO:0000313" key="2">
    <source>
        <dbReference type="Proteomes" id="UP000192439"/>
    </source>
</evidence>
<proteinExistence type="predicted"/>
<evidence type="ECO:0000313" key="1">
    <source>
        <dbReference type="EMBL" id="ARI81345.1"/>
    </source>
</evidence>